<evidence type="ECO:0000256" key="3">
    <source>
        <dbReference type="ARBA" id="ARBA00012532"/>
    </source>
</evidence>
<reference evidence="16" key="1">
    <citation type="submission" date="2025-08" db="UniProtKB">
        <authorList>
            <consortium name="RefSeq"/>
        </authorList>
    </citation>
    <scope>IDENTIFICATION</scope>
    <source>
        <tissue evidence="16">Whole insect</tissue>
    </source>
</reference>
<evidence type="ECO:0000256" key="13">
    <source>
        <dbReference type="ARBA" id="ARBA00048497"/>
    </source>
</evidence>
<dbReference type="RefSeq" id="XP_028142730.1">
    <property type="nucleotide sequence ID" value="XM_028286929.1"/>
</dbReference>
<dbReference type="GO" id="GO:0004467">
    <property type="term" value="F:long-chain fatty acid-CoA ligase activity"/>
    <property type="evidence" value="ECO:0007669"/>
    <property type="project" value="TreeGrafter"/>
</dbReference>
<evidence type="ECO:0000256" key="11">
    <source>
        <dbReference type="ARBA" id="ARBA00023223"/>
    </source>
</evidence>
<dbReference type="Gene3D" id="3.40.50.12780">
    <property type="entry name" value="N-terminal domain of ligase-like"/>
    <property type="match status" value="1"/>
</dbReference>
<dbReference type="InterPro" id="IPR042099">
    <property type="entry name" value="ANL_N_sf"/>
</dbReference>
<dbReference type="InParanoid" id="A0A6P7GFA0"/>
<evidence type="ECO:0000256" key="10">
    <source>
        <dbReference type="ARBA" id="ARBA00023140"/>
    </source>
</evidence>
<evidence type="ECO:0000256" key="8">
    <source>
        <dbReference type="ARBA" id="ARBA00023002"/>
    </source>
</evidence>
<evidence type="ECO:0000313" key="16">
    <source>
        <dbReference type="RefSeq" id="XP_028142730.1"/>
    </source>
</evidence>
<gene>
    <name evidence="16" type="primary">LOC114336561</name>
</gene>
<dbReference type="GO" id="GO:0008218">
    <property type="term" value="P:bioluminescence"/>
    <property type="evidence" value="ECO:0007669"/>
    <property type="project" value="UniProtKB-KW"/>
</dbReference>
<evidence type="ECO:0000256" key="1">
    <source>
        <dbReference type="ARBA" id="ARBA00004275"/>
    </source>
</evidence>
<evidence type="ECO:0000256" key="12">
    <source>
        <dbReference type="ARBA" id="ARBA00023262"/>
    </source>
</evidence>
<dbReference type="Pfam" id="PF00501">
    <property type="entry name" value="AMP-binding"/>
    <property type="match status" value="1"/>
</dbReference>
<evidence type="ECO:0000256" key="2">
    <source>
        <dbReference type="ARBA" id="ARBA00006432"/>
    </source>
</evidence>
<evidence type="ECO:0000256" key="7">
    <source>
        <dbReference type="ARBA" id="ARBA00022840"/>
    </source>
</evidence>
<sequence length="572" mass="63003">MSVLRRVLFKRLFLPKFNPKVTTNGFATDSNSSGFITTSDTVEVPKCSLNEYVFQNVHLWENCIATECAVTGRNYTYSQLRTKSKNFGAALRKKFKLEKNDTIAILLPNVPEFPIVTLGAIRAGLICTTVNPIYTADEISRQLLDSSTKVIVTLNELWPLADAATKQAKKNIPIVTIKSQQSQSVPSGAANFAELADCNSDVPSEESWDSVAFLPYSSGTTGLPKGVMLTHHNIVANVAQIGHPKLLISRQTTPDHQDVVPAVLPMFHIYGLTILSMFQIKLGVKIVTLPKFTPELYIGTLKKHKPNVLYLAPPIAIFLGKVPQVQAEDLKSVRAVINGAAPLGQLDGMRLTEKANKDLPILQGYGLTETSPAVITTRLAEYNKESAKGSLGRPVPNTTLKIVNPEDPSGAPLGPNQLGELLVKGPQVMKGYLNRPEENIFVDGWMRTGDMMYYNDDGFLFIQDRLKELIKVKGFQVAPAELEEIIRDFPDVLDAAVIGIPHEMEGEVPRAYIVAKPNSKIDVDQLKNHVHAKVAPYKQLKGGVSVVDSIPKNASGKTLRRELKQMYEKELK</sequence>
<dbReference type="SUPFAM" id="SSF56801">
    <property type="entry name" value="Acetyl-CoA synthetase-like"/>
    <property type="match status" value="1"/>
</dbReference>
<accession>A0A6P7GFA0</accession>
<dbReference type="GO" id="GO:0046949">
    <property type="term" value="P:fatty-acyl-CoA biosynthetic process"/>
    <property type="evidence" value="ECO:0007669"/>
    <property type="project" value="TreeGrafter"/>
</dbReference>
<dbReference type="OrthoDB" id="10253869at2759"/>
<dbReference type="FunFam" id="3.40.50.12780:FF:000003">
    <property type="entry name" value="Long-chain-fatty-acid--CoA ligase FadD"/>
    <property type="match status" value="1"/>
</dbReference>
<protein>
    <recommendedName>
        <fullName evidence="4">Luciferin 4-monooxygenase</fullName>
        <ecNumber evidence="3">1.13.12.7</ecNumber>
    </recommendedName>
</protein>
<dbReference type="FunFam" id="3.30.300.30:FF:000007">
    <property type="entry name" value="4-coumarate--CoA ligase 2"/>
    <property type="match status" value="1"/>
</dbReference>
<comment type="similarity">
    <text evidence="2">Belongs to the ATP-dependent AMP-binding enzyme family.</text>
</comment>
<evidence type="ECO:0000256" key="4">
    <source>
        <dbReference type="ARBA" id="ARBA00019043"/>
    </source>
</evidence>
<evidence type="ECO:0000259" key="14">
    <source>
        <dbReference type="Pfam" id="PF00501"/>
    </source>
</evidence>
<dbReference type="GO" id="GO:0005524">
    <property type="term" value="F:ATP binding"/>
    <property type="evidence" value="ECO:0007669"/>
    <property type="project" value="UniProtKB-KW"/>
</dbReference>
<name>A0A6P7GFA0_DIAVI</name>
<dbReference type="AlphaFoldDB" id="A0A6P7GFA0"/>
<dbReference type="InterPro" id="IPR025110">
    <property type="entry name" value="AMP-bd_C"/>
</dbReference>
<evidence type="ECO:0000256" key="6">
    <source>
        <dbReference type="ARBA" id="ARBA00022741"/>
    </source>
</evidence>
<dbReference type="Gene3D" id="3.30.300.30">
    <property type="match status" value="1"/>
</dbReference>
<keyword evidence="10" id="KW-0576">Peroxisome</keyword>
<evidence type="ECO:0000259" key="15">
    <source>
        <dbReference type="Pfam" id="PF13193"/>
    </source>
</evidence>
<dbReference type="CDD" id="cd05911">
    <property type="entry name" value="Firefly_Luc_like"/>
    <property type="match status" value="1"/>
</dbReference>
<dbReference type="InterPro" id="IPR000873">
    <property type="entry name" value="AMP-dep_synth/lig_dom"/>
</dbReference>
<evidence type="ECO:0000256" key="9">
    <source>
        <dbReference type="ARBA" id="ARBA00023033"/>
    </source>
</evidence>
<keyword evidence="12" id="KW-0599">Photoprotein</keyword>
<dbReference type="FunCoup" id="A0A6P7GFA0">
    <property type="interactions" value="274"/>
</dbReference>
<proteinExistence type="inferred from homology"/>
<keyword evidence="6" id="KW-0547">Nucleotide-binding</keyword>
<dbReference type="PANTHER" id="PTHR24096">
    <property type="entry name" value="LONG-CHAIN-FATTY-ACID--COA LIGASE"/>
    <property type="match status" value="1"/>
</dbReference>
<dbReference type="EC" id="1.13.12.7" evidence="3"/>
<feature type="domain" description="AMP-dependent synthetase/ligase" evidence="14">
    <location>
        <begin position="71"/>
        <end position="433"/>
    </location>
</feature>
<dbReference type="GO" id="GO:0046872">
    <property type="term" value="F:metal ion binding"/>
    <property type="evidence" value="ECO:0007669"/>
    <property type="project" value="UniProtKB-KW"/>
</dbReference>
<dbReference type="InterPro" id="IPR020845">
    <property type="entry name" value="AMP-binding_CS"/>
</dbReference>
<comment type="catalytic activity">
    <reaction evidence="13">
        <text>firefly D-luciferin + ATP + O2 = firefly oxyluciferin + hnu + AMP + CO2 + diphosphate</text>
        <dbReference type="Rhea" id="RHEA:10732"/>
        <dbReference type="ChEBI" id="CHEBI:15379"/>
        <dbReference type="ChEBI" id="CHEBI:16526"/>
        <dbReference type="ChEBI" id="CHEBI:16792"/>
        <dbReference type="ChEBI" id="CHEBI:30212"/>
        <dbReference type="ChEBI" id="CHEBI:30616"/>
        <dbReference type="ChEBI" id="CHEBI:33019"/>
        <dbReference type="ChEBI" id="CHEBI:58038"/>
        <dbReference type="ChEBI" id="CHEBI:456215"/>
        <dbReference type="EC" id="1.13.12.7"/>
    </reaction>
</comment>
<organism evidence="16">
    <name type="scientific">Diabrotica virgifera virgifera</name>
    <name type="common">western corn rootworm</name>
    <dbReference type="NCBI Taxonomy" id="50390"/>
    <lineage>
        <taxon>Eukaryota</taxon>
        <taxon>Metazoa</taxon>
        <taxon>Ecdysozoa</taxon>
        <taxon>Arthropoda</taxon>
        <taxon>Hexapoda</taxon>
        <taxon>Insecta</taxon>
        <taxon>Pterygota</taxon>
        <taxon>Neoptera</taxon>
        <taxon>Endopterygota</taxon>
        <taxon>Coleoptera</taxon>
        <taxon>Polyphaga</taxon>
        <taxon>Cucujiformia</taxon>
        <taxon>Chrysomeloidea</taxon>
        <taxon>Chrysomelidae</taxon>
        <taxon>Galerucinae</taxon>
        <taxon>Diabroticina</taxon>
        <taxon>Diabroticites</taxon>
        <taxon>Diabrotica</taxon>
    </lineage>
</organism>
<keyword evidence="8" id="KW-0560">Oxidoreductase</keyword>
<dbReference type="GO" id="GO:0005777">
    <property type="term" value="C:peroxisome"/>
    <property type="evidence" value="ECO:0007669"/>
    <property type="project" value="UniProtKB-SubCell"/>
</dbReference>
<dbReference type="GO" id="GO:0004497">
    <property type="term" value="F:monooxygenase activity"/>
    <property type="evidence" value="ECO:0007669"/>
    <property type="project" value="UniProtKB-KW"/>
</dbReference>
<keyword evidence="11" id="KW-0455">Luminescence</keyword>
<keyword evidence="5" id="KW-0479">Metal-binding</keyword>
<dbReference type="PANTHER" id="PTHR24096:SF422">
    <property type="entry name" value="BCDNA.GH02901"/>
    <property type="match status" value="1"/>
</dbReference>
<dbReference type="KEGG" id="dvv:114336561"/>
<dbReference type="InterPro" id="IPR045851">
    <property type="entry name" value="AMP-bd_C_sf"/>
</dbReference>
<keyword evidence="7" id="KW-0067">ATP-binding</keyword>
<evidence type="ECO:0000256" key="5">
    <source>
        <dbReference type="ARBA" id="ARBA00022723"/>
    </source>
</evidence>
<dbReference type="PROSITE" id="PS00455">
    <property type="entry name" value="AMP_BINDING"/>
    <property type="match status" value="1"/>
</dbReference>
<dbReference type="Pfam" id="PF13193">
    <property type="entry name" value="AMP-binding_C"/>
    <property type="match status" value="1"/>
</dbReference>
<comment type="subcellular location">
    <subcellularLocation>
        <location evidence="1">Peroxisome</location>
    </subcellularLocation>
</comment>
<keyword evidence="9" id="KW-0503">Monooxygenase</keyword>
<feature type="domain" description="AMP-binding enzyme C-terminal" evidence="15">
    <location>
        <begin position="481"/>
        <end position="557"/>
    </location>
</feature>